<evidence type="ECO:0000256" key="3">
    <source>
        <dbReference type="ARBA" id="ARBA00001954"/>
    </source>
</evidence>
<comment type="subunit">
    <text evidence="4">Homodimer.</text>
</comment>
<keyword evidence="7" id="KW-0408">Iron</keyword>
<dbReference type="GO" id="GO:0046872">
    <property type="term" value="F:metal ion binding"/>
    <property type="evidence" value="ECO:0007669"/>
    <property type="project" value="UniProtKB-KW"/>
</dbReference>
<comment type="cofactor">
    <cofactor evidence="2">
        <name>Zn(2+)</name>
        <dbReference type="ChEBI" id="CHEBI:29105"/>
    </cofactor>
</comment>
<evidence type="ECO:0000313" key="11">
    <source>
        <dbReference type="EMBL" id="OGY58002.1"/>
    </source>
</evidence>
<name>A0A1G1Z062_9BACT</name>
<dbReference type="FunFam" id="3.20.20.70:FF:000191">
    <property type="entry name" value="ribulose-phosphate 3-epimerase isoform X2"/>
    <property type="match status" value="1"/>
</dbReference>
<accession>A0A1G1Z062</accession>
<keyword evidence="5" id="KW-0479">Metal-binding</keyword>
<dbReference type="GO" id="GO:0006091">
    <property type="term" value="P:generation of precursor metabolites and energy"/>
    <property type="evidence" value="ECO:0007669"/>
    <property type="project" value="UniProtKB-ARBA"/>
</dbReference>
<evidence type="ECO:0000256" key="8">
    <source>
        <dbReference type="ARBA" id="ARBA00023211"/>
    </source>
</evidence>
<protein>
    <recommendedName>
        <fullName evidence="13">Ribulose-phosphate 3-epimerase</fullName>
    </recommendedName>
</protein>
<dbReference type="InterPro" id="IPR000056">
    <property type="entry name" value="Ribul_P_3_epim-like"/>
</dbReference>
<organism evidence="11 12">
    <name type="scientific">Candidatus Colwellbacteria bacterium RIFCSPHIGHO2_02_FULL_43_15</name>
    <dbReference type="NCBI Taxonomy" id="1797686"/>
    <lineage>
        <taxon>Bacteria</taxon>
        <taxon>Candidatus Colwelliibacteriota</taxon>
    </lineage>
</organism>
<dbReference type="AlphaFoldDB" id="A0A1G1Z062"/>
<dbReference type="Proteomes" id="UP000178651">
    <property type="component" value="Unassembled WGS sequence"/>
</dbReference>
<dbReference type="PANTHER" id="PTHR11749">
    <property type="entry name" value="RIBULOSE-5-PHOSPHATE-3-EPIMERASE"/>
    <property type="match status" value="1"/>
</dbReference>
<dbReference type="EMBL" id="MHIU01000009">
    <property type="protein sequence ID" value="OGY58002.1"/>
    <property type="molecule type" value="Genomic_DNA"/>
</dbReference>
<keyword evidence="6" id="KW-0862">Zinc</keyword>
<dbReference type="GO" id="GO:0016857">
    <property type="term" value="F:racemase and epimerase activity, acting on carbohydrates and derivatives"/>
    <property type="evidence" value="ECO:0007669"/>
    <property type="project" value="InterPro"/>
</dbReference>
<evidence type="ECO:0000256" key="5">
    <source>
        <dbReference type="ARBA" id="ARBA00022723"/>
    </source>
</evidence>
<evidence type="ECO:0008006" key="13">
    <source>
        <dbReference type="Google" id="ProtNLM"/>
    </source>
</evidence>
<gene>
    <name evidence="11" type="ORF">A3D47_02690</name>
</gene>
<comment type="cofactor">
    <cofactor evidence="1">
        <name>Mn(2+)</name>
        <dbReference type="ChEBI" id="CHEBI:29035"/>
    </cofactor>
</comment>
<proteinExistence type="predicted"/>
<comment type="cofactor">
    <cofactor evidence="3">
        <name>Fe(2+)</name>
        <dbReference type="ChEBI" id="CHEBI:29033"/>
    </cofactor>
</comment>
<dbReference type="InterPro" id="IPR013785">
    <property type="entry name" value="Aldolase_TIM"/>
</dbReference>
<dbReference type="GO" id="GO:1901135">
    <property type="term" value="P:carbohydrate derivative metabolic process"/>
    <property type="evidence" value="ECO:0007669"/>
    <property type="project" value="UniProtKB-ARBA"/>
</dbReference>
<evidence type="ECO:0000313" key="12">
    <source>
        <dbReference type="Proteomes" id="UP000178651"/>
    </source>
</evidence>
<dbReference type="GO" id="GO:0006163">
    <property type="term" value="P:purine nucleotide metabolic process"/>
    <property type="evidence" value="ECO:0007669"/>
    <property type="project" value="UniProtKB-ARBA"/>
</dbReference>
<keyword evidence="10" id="KW-0119">Carbohydrate metabolism</keyword>
<sequence length="216" mass="23911">MQIIPAINCEDYKTLSRLVEQSAGFLSDGDWIHIDVTDGKFTDNATWNNPEELRSIKATYPGLNLEIHLMVENPDEVVESWLQAGANRIVVHLETISSPDMILDLAQKYGVDVMLSIIPSTPADLLLPHTNSFRYFQILAVEPGLAGQRFKMGSLEKIQFLRDVAPDAKIEVDGGMTPETARLVKIAGADMVTAASYIFNSQNQEKAYKELNGSVT</sequence>
<evidence type="ECO:0000256" key="7">
    <source>
        <dbReference type="ARBA" id="ARBA00023004"/>
    </source>
</evidence>
<dbReference type="GO" id="GO:0046496">
    <property type="term" value="P:nicotinamide nucleotide metabolic process"/>
    <property type="evidence" value="ECO:0007669"/>
    <property type="project" value="UniProtKB-ARBA"/>
</dbReference>
<dbReference type="InterPro" id="IPR011060">
    <property type="entry name" value="RibuloseP-bd_barrel"/>
</dbReference>
<evidence type="ECO:0000256" key="1">
    <source>
        <dbReference type="ARBA" id="ARBA00001936"/>
    </source>
</evidence>
<keyword evidence="8" id="KW-0464">Manganese</keyword>
<evidence type="ECO:0000256" key="2">
    <source>
        <dbReference type="ARBA" id="ARBA00001947"/>
    </source>
</evidence>
<dbReference type="SUPFAM" id="SSF51366">
    <property type="entry name" value="Ribulose-phoshate binding barrel"/>
    <property type="match status" value="1"/>
</dbReference>
<evidence type="ECO:0000256" key="4">
    <source>
        <dbReference type="ARBA" id="ARBA00011738"/>
    </source>
</evidence>
<dbReference type="GO" id="GO:0005975">
    <property type="term" value="P:carbohydrate metabolic process"/>
    <property type="evidence" value="ECO:0007669"/>
    <property type="project" value="InterPro"/>
</dbReference>
<comment type="caution">
    <text evidence="11">The sequence shown here is derived from an EMBL/GenBank/DDBJ whole genome shotgun (WGS) entry which is preliminary data.</text>
</comment>
<reference evidence="11 12" key="1">
    <citation type="journal article" date="2016" name="Nat. Commun.">
        <title>Thousands of microbial genomes shed light on interconnected biogeochemical processes in an aquifer system.</title>
        <authorList>
            <person name="Anantharaman K."/>
            <person name="Brown C.T."/>
            <person name="Hug L.A."/>
            <person name="Sharon I."/>
            <person name="Castelle C.J."/>
            <person name="Probst A.J."/>
            <person name="Thomas B.C."/>
            <person name="Singh A."/>
            <person name="Wilkins M.J."/>
            <person name="Karaoz U."/>
            <person name="Brodie E.L."/>
            <person name="Williams K.H."/>
            <person name="Hubbard S.S."/>
            <person name="Banfield J.F."/>
        </authorList>
    </citation>
    <scope>NUCLEOTIDE SEQUENCE [LARGE SCALE GENOMIC DNA]</scope>
</reference>
<dbReference type="Gene3D" id="3.20.20.70">
    <property type="entry name" value="Aldolase class I"/>
    <property type="match status" value="1"/>
</dbReference>
<evidence type="ECO:0000256" key="10">
    <source>
        <dbReference type="ARBA" id="ARBA00023277"/>
    </source>
</evidence>
<keyword evidence="9" id="KW-0413">Isomerase</keyword>
<evidence type="ECO:0000256" key="6">
    <source>
        <dbReference type="ARBA" id="ARBA00022833"/>
    </source>
</evidence>
<dbReference type="Pfam" id="PF00834">
    <property type="entry name" value="Ribul_P_3_epim"/>
    <property type="match status" value="1"/>
</dbReference>
<evidence type="ECO:0000256" key="9">
    <source>
        <dbReference type="ARBA" id="ARBA00023235"/>
    </source>
</evidence>